<keyword evidence="4" id="KW-1133">Transmembrane helix</keyword>
<dbReference type="PROSITE" id="PS01124">
    <property type="entry name" value="HTH_ARAC_FAMILY_2"/>
    <property type="match status" value="1"/>
</dbReference>
<dbReference type="InterPro" id="IPR009057">
    <property type="entry name" value="Homeodomain-like_sf"/>
</dbReference>
<dbReference type="GO" id="GO:0003700">
    <property type="term" value="F:DNA-binding transcription factor activity"/>
    <property type="evidence" value="ECO:0007669"/>
    <property type="project" value="InterPro"/>
</dbReference>
<reference evidence="6 7" key="1">
    <citation type="submission" date="2016-10" db="EMBL/GenBank/DDBJ databases">
        <authorList>
            <person name="de Groot N.N."/>
        </authorList>
    </citation>
    <scope>NUCLEOTIDE SEQUENCE [LARGE SCALE GENOMIC DNA]</scope>
    <source>
        <strain evidence="6 7">DSM 20678</strain>
    </source>
</reference>
<organism evidence="6 7">
    <name type="scientific">Caldicoprobacter faecalis</name>
    <dbReference type="NCBI Taxonomy" id="937334"/>
    <lineage>
        <taxon>Bacteria</taxon>
        <taxon>Bacillati</taxon>
        <taxon>Bacillota</taxon>
        <taxon>Clostridia</taxon>
        <taxon>Caldicoprobacterales</taxon>
        <taxon>Caldicoprobacteraceae</taxon>
        <taxon>Caldicoprobacter</taxon>
    </lineage>
</organism>
<dbReference type="GO" id="GO:0043565">
    <property type="term" value="F:sequence-specific DNA binding"/>
    <property type="evidence" value="ECO:0007669"/>
    <property type="project" value="InterPro"/>
</dbReference>
<evidence type="ECO:0000313" key="6">
    <source>
        <dbReference type="EMBL" id="SFP97054.1"/>
    </source>
</evidence>
<dbReference type="OrthoDB" id="184994at2"/>
<evidence type="ECO:0000313" key="7">
    <source>
        <dbReference type="Proteomes" id="UP000198577"/>
    </source>
</evidence>
<name>A0A1I5UP18_9FIRM</name>
<sequence>MGRAYYRLFISFLVLVIVPMLAFGIFAYNISVLSIQQEAIKFNKTLLDVYKEKIDGILNEIDASFIQNGLVIETFDGVNLPSSTGDYLAQKKLMNINQFVTHLTANSSVIDDVVIYYKHDKVFITSNGRFDEKGFKNEDVAFQLKNNNANVLWLGPRWTKSKRSGRIIPVISYVRQLPLLSDYKKAAFIVDIDLYSLSSMMEYYENNYENQRLYLLDSNGGVVAAANKQLIGKDLSVYSYISQILSKEEGNEFRDNINGEPSIISFLPSSIPGWKYVIVTPIQSLMSGSMLIRRGIVVVTMFFIVMGIVISLLMSKRLYKPVKSIILSWQGNNYINRKIDEYAVINNYLSTLQHRNKDLEKRWKNIWPVVKDKILLDILKGRNVIGNNIADDLSSYGINIKFDNFVTLAAEIDDMKNMSNIDKEVFLFSVKNVVEEIINTEYKGFVTSEDYTVVFVVNLPQAEYYLDYKRTVRYLCFEIMDSIKKYMGFTISIGVSRLYHKTDELGKSYLEAVEAIKYRLLYGKHSVIFIEDVEPASEGVNSYPYDKEKELVMYIKAMDVKRVSMILDDIVTYLKNKSCNYIRQFFIQLVGYIMISIYDMGYTESELFEGRFLYGELDSLETLKDIRQWMECLCRDIITFLEYKHKEESKDIVIKCKNYIDEHFSDPEISLSVVAEKLYTSDSYLSRVFKEEVGMTFTEYLTLKRIERAKQLLEFTDMTMKEIAKNIGLSLQSFMRVFKKYEQMSPGQFRAIKRK</sequence>
<dbReference type="RefSeq" id="WP_092282170.1">
    <property type="nucleotide sequence ID" value="NZ_FOXR01000008.1"/>
</dbReference>
<evidence type="ECO:0000256" key="4">
    <source>
        <dbReference type="SAM" id="Phobius"/>
    </source>
</evidence>
<keyword evidence="4" id="KW-0472">Membrane</keyword>
<feature type="domain" description="HTH araC/xylS-type" evidence="5">
    <location>
        <begin position="654"/>
        <end position="752"/>
    </location>
</feature>
<evidence type="ECO:0000256" key="3">
    <source>
        <dbReference type="ARBA" id="ARBA00023163"/>
    </source>
</evidence>
<gene>
    <name evidence="6" type="ORF">SAMN05444406_1085</name>
</gene>
<dbReference type="SMART" id="SM00342">
    <property type="entry name" value="HTH_ARAC"/>
    <property type="match status" value="1"/>
</dbReference>
<evidence type="ECO:0000256" key="2">
    <source>
        <dbReference type="ARBA" id="ARBA00023125"/>
    </source>
</evidence>
<dbReference type="STRING" id="937334.SAMN05444406_1085"/>
<accession>A0A1I5UP18</accession>
<dbReference type="Gene3D" id="3.30.450.20">
    <property type="entry name" value="PAS domain"/>
    <property type="match status" value="1"/>
</dbReference>
<dbReference type="Gene3D" id="1.10.10.60">
    <property type="entry name" value="Homeodomain-like"/>
    <property type="match status" value="2"/>
</dbReference>
<evidence type="ECO:0000256" key="1">
    <source>
        <dbReference type="ARBA" id="ARBA00023015"/>
    </source>
</evidence>
<keyword evidence="7" id="KW-1185">Reference proteome</keyword>
<proteinExistence type="predicted"/>
<feature type="transmembrane region" description="Helical" evidence="4">
    <location>
        <begin position="6"/>
        <end position="28"/>
    </location>
</feature>
<keyword evidence="1" id="KW-0805">Transcription regulation</keyword>
<feature type="transmembrane region" description="Helical" evidence="4">
    <location>
        <begin position="295"/>
        <end position="314"/>
    </location>
</feature>
<evidence type="ECO:0000259" key="5">
    <source>
        <dbReference type="PROSITE" id="PS01124"/>
    </source>
</evidence>
<dbReference type="PANTHER" id="PTHR43280">
    <property type="entry name" value="ARAC-FAMILY TRANSCRIPTIONAL REGULATOR"/>
    <property type="match status" value="1"/>
</dbReference>
<dbReference type="Pfam" id="PF17853">
    <property type="entry name" value="GGDEF_2"/>
    <property type="match status" value="1"/>
</dbReference>
<dbReference type="PANTHER" id="PTHR43280:SF28">
    <property type="entry name" value="HTH-TYPE TRANSCRIPTIONAL ACTIVATOR RHAS"/>
    <property type="match status" value="1"/>
</dbReference>
<dbReference type="EMBL" id="FOXR01000008">
    <property type="protein sequence ID" value="SFP97054.1"/>
    <property type="molecule type" value="Genomic_DNA"/>
</dbReference>
<dbReference type="Pfam" id="PF12833">
    <property type="entry name" value="HTH_18"/>
    <property type="match status" value="1"/>
</dbReference>
<dbReference type="AlphaFoldDB" id="A0A1I5UP18"/>
<protein>
    <submittedName>
        <fullName evidence="6">AraC-type DNA-binding protein</fullName>
    </submittedName>
</protein>
<dbReference type="SUPFAM" id="SSF46689">
    <property type="entry name" value="Homeodomain-like"/>
    <property type="match status" value="2"/>
</dbReference>
<dbReference type="InterPro" id="IPR041522">
    <property type="entry name" value="CdaR_GGDEF"/>
</dbReference>
<keyword evidence="4" id="KW-0812">Transmembrane</keyword>
<dbReference type="Proteomes" id="UP000198577">
    <property type="component" value="Unassembled WGS sequence"/>
</dbReference>
<dbReference type="InterPro" id="IPR018060">
    <property type="entry name" value="HTH_AraC"/>
</dbReference>
<keyword evidence="3" id="KW-0804">Transcription</keyword>
<keyword evidence="2 6" id="KW-0238">DNA-binding</keyword>